<proteinExistence type="predicted"/>
<keyword evidence="3" id="KW-1185">Reference proteome</keyword>
<evidence type="ECO:0000313" key="3">
    <source>
        <dbReference type="Proteomes" id="UP000433183"/>
    </source>
</evidence>
<evidence type="ECO:0000256" key="1">
    <source>
        <dbReference type="SAM" id="Phobius"/>
    </source>
</evidence>
<keyword evidence="1" id="KW-0472">Membrane</keyword>
<protein>
    <submittedName>
        <fullName evidence="2">Uncharacterized protein</fullName>
    </submittedName>
</protein>
<evidence type="ECO:0000313" key="2">
    <source>
        <dbReference type="EMBL" id="QGZ16241.1"/>
    </source>
</evidence>
<dbReference type="Proteomes" id="UP000433183">
    <property type="component" value="Segment"/>
</dbReference>
<name>A0A6B9J5P2_9CAUD</name>
<gene>
    <name evidence="2" type="ORF">Hena1_00650</name>
</gene>
<dbReference type="EMBL" id="MN732867">
    <property type="protein sequence ID" value="QGZ16241.1"/>
    <property type="molecule type" value="Genomic_DNA"/>
</dbReference>
<reference evidence="2 3" key="1">
    <citation type="submission" date="2019-11" db="EMBL/GenBank/DDBJ databases">
        <title>Characterization of a new Erwinia amylovora bacteriophage.</title>
        <authorList>
            <person name="Valentovich L.N."/>
            <person name="Akhremchuk A.E."/>
            <person name="Besarab N.V."/>
            <person name="Lagonenko A.L."/>
        </authorList>
    </citation>
    <scope>NUCLEOTIDE SEQUENCE [LARGE SCALE GENOMIC DNA]</scope>
</reference>
<feature type="transmembrane region" description="Helical" evidence="1">
    <location>
        <begin position="7"/>
        <end position="34"/>
    </location>
</feature>
<sequence length="65" mass="7432">MNYLKRYLIGFAFSTLLSWGGAFAAMLLICFLSWSADGFSAVSWGYFRLMVVWSALMAFFLMPKK</sequence>
<keyword evidence="1" id="KW-0812">Transmembrane</keyword>
<feature type="transmembrane region" description="Helical" evidence="1">
    <location>
        <begin position="46"/>
        <end position="62"/>
    </location>
</feature>
<accession>A0A6B9J5P2</accession>
<keyword evidence="1" id="KW-1133">Transmembrane helix</keyword>
<organism evidence="2 3">
    <name type="scientific">Erwinia phage Hena1</name>
    <dbReference type="NCBI Taxonomy" id="2678601"/>
    <lineage>
        <taxon>Viruses</taxon>
        <taxon>Duplodnaviria</taxon>
        <taxon>Heunggongvirae</taxon>
        <taxon>Uroviricota</taxon>
        <taxon>Caudoviricetes</taxon>
        <taxon>Vequintavirinae</taxon>
        <taxon>Henunavirus</taxon>
        <taxon>Henunavirus hena1</taxon>
    </lineage>
</organism>